<dbReference type="GO" id="GO:0052381">
    <property type="term" value="F:tRNA dimethylallyltransferase activity"/>
    <property type="evidence" value="ECO:0007669"/>
    <property type="project" value="UniProtKB-UniRule"/>
</dbReference>
<proteinExistence type="inferred from homology"/>
<dbReference type="InterPro" id="IPR027417">
    <property type="entry name" value="P-loop_NTPase"/>
</dbReference>
<evidence type="ECO:0000256" key="13">
    <source>
        <dbReference type="RuleBase" id="RU003785"/>
    </source>
</evidence>
<comment type="caution">
    <text evidence="10">Lacks conserved residue(s) required for the propagation of feature annotation.</text>
</comment>
<evidence type="ECO:0000256" key="8">
    <source>
        <dbReference type="ARBA" id="ARBA00022842"/>
    </source>
</evidence>
<evidence type="ECO:0000256" key="7">
    <source>
        <dbReference type="ARBA" id="ARBA00022840"/>
    </source>
</evidence>
<comment type="subunit">
    <text evidence="10">Monomer.</text>
</comment>
<dbReference type="HAMAP" id="MF_00185">
    <property type="entry name" value="IPP_trans"/>
    <property type="match status" value="1"/>
</dbReference>
<dbReference type="NCBIfam" id="TIGR00174">
    <property type="entry name" value="miaA"/>
    <property type="match status" value="1"/>
</dbReference>
<gene>
    <name evidence="10" type="primary">miaA</name>
    <name evidence="14" type="ORF">RsTaC01_0447</name>
</gene>
<comment type="catalytic activity">
    <reaction evidence="9 10 11">
        <text>adenosine(37) in tRNA + dimethylallyl diphosphate = N(6)-dimethylallyladenosine(37) in tRNA + diphosphate</text>
        <dbReference type="Rhea" id="RHEA:26482"/>
        <dbReference type="Rhea" id="RHEA-COMP:10162"/>
        <dbReference type="Rhea" id="RHEA-COMP:10375"/>
        <dbReference type="ChEBI" id="CHEBI:33019"/>
        <dbReference type="ChEBI" id="CHEBI:57623"/>
        <dbReference type="ChEBI" id="CHEBI:74411"/>
        <dbReference type="ChEBI" id="CHEBI:74415"/>
        <dbReference type="EC" id="2.5.1.75"/>
    </reaction>
</comment>
<protein>
    <recommendedName>
        <fullName evidence="10">tRNA dimethylallyltransferase</fullName>
        <ecNumber evidence="10">2.5.1.75</ecNumber>
    </recommendedName>
    <alternativeName>
        <fullName evidence="10">Dimethylallyl diphosphate:tRNA dimethylallyltransferase</fullName>
        <shortName evidence="10">DMAPP:tRNA dimethylallyltransferase</shortName>
        <shortName evidence="10">DMATase</shortName>
    </alternativeName>
    <alternativeName>
        <fullName evidence="10">Isopentenyl-diphosphate:tRNA isopentenyltransferase</fullName>
        <shortName evidence="10">IPP transferase</shortName>
        <shortName evidence="10">IPPT</shortName>
        <shortName evidence="10">IPTase</shortName>
    </alternativeName>
</protein>
<dbReference type="Proteomes" id="UP001335720">
    <property type="component" value="Chromosome"/>
</dbReference>
<comment type="cofactor">
    <cofactor evidence="1 10">
        <name>Mg(2+)</name>
        <dbReference type="ChEBI" id="CHEBI:18420"/>
    </cofactor>
</comment>
<dbReference type="InterPro" id="IPR018022">
    <property type="entry name" value="IPT"/>
</dbReference>
<feature type="site" description="Interaction with substrate tRNA" evidence="10">
    <location>
        <position position="96"/>
    </location>
</feature>
<feature type="binding site" evidence="10">
    <location>
        <begin position="9"/>
        <end position="16"/>
    </location>
    <ligand>
        <name>ATP</name>
        <dbReference type="ChEBI" id="CHEBI:30616"/>
    </ligand>
</feature>
<name>A0AA48I5U3_9FIRM</name>
<keyword evidence="5 10" id="KW-0819">tRNA processing</keyword>
<evidence type="ECO:0000256" key="1">
    <source>
        <dbReference type="ARBA" id="ARBA00001946"/>
    </source>
</evidence>
<evidence type="ECO:0000256" key="4">
    <source>
        <dbReference type="ARBA" id="ARBA00022679"/>
    </source>
</evidence>
<organism evidence="14">
    <name type="scientific">Candidatus Paraimprobicoccus trichonymphae</name>
    <dbReference type="NCBI Taxonomy" id="3033793"/>
    <lineage>
        <taxon>Bacteria</taxon>
        <taxon>Bacillati</taxon>
        <taxon>Bacillota</taxon>
        <taxon>Clostridia</taxon>
        <taxon>Candidatus Paraimprobicoccus</taxon>
    </lineage>
</organism>
<dbReference type="EC" id="2.5.1.75" evidence="10"/>
<comment type="similarity">
    <text evidence="3 10 13">Belongs to the IPP transferase family.</text>
</comment>
<dbReference type="PANTHER" id="PTHR11088:SF60">
    <property type="entry name" value="TRNA DIMETHYLALLYLTRANSFERASE"/>
    <property type="match status" value="1"/>
</dbReference>
<dbReference type="Gene3D" id="1.10.20.140">
    <property type="match status" value="1"/>
</dbReference>
<dbReference type="KEGG" id="ptrh:RsTaC01_0447"/>
<evidence type="ECO:0000256" key="3">
    <source>
        <dbReference type="ARBA" id="ARBA00005842"/>
    </source>
</evidence>
<dbReference type="Gene3D" id="3.40.50.300">
    <property type="entry name" value="P-loop containing nucleotide triphosphate hydrolases"/>
    <property type="match status" value="1"/>
</dbReference>
<evidence type="ECO:0000313" key="14">
    <source>
        <dbReference type="EMBL" id="BED92634.1"/>
    </source>
</evidence>
<dbReference type="PANTHER" id="PTHR11088">
    <property type="entry name" value="TRNA DIMETHYLALLYLTRANSFERASE"/>
    <property type="match status" value="1"/>
</dbReference>
<accession>A0AA48I5U3</accession>
<comment type="function">
    <text evidence="2 10 12">Catalyzes the transfer of a dimethylallyl group onto the adenine at position 37 in tRNAs that read codons beginning with uridine, leading to the formation of N6-(dimethylallyl)adenosine (i(6)A).</text>
</comment>
<keyword evidence="6 10" id="KW-0547">Nucleotide-binding</keyword>
<sequence length="302" mass="35264">MIKIICVVGPTAVGKTKLSLKLAEKLDGEIISADSMQIYKEFNIISNKSDLKIKQYFVDFVSIEKEFSVAEYVKLGGECIREVNNKNKIPIICGGTGLYVDSLLNNINFLSFKLDMELGKKLFKLDNLELFEKLKKVDFEISQKININDKKRLSRALEFYISNNFPISEHIKNSKKNKPNYDITKIGLNYENRDALYEIINKRTDEMFKEGIVNEIKSLKNKKISKTAEAAIGYKEILSYINEEVDLETCKKKIKQNTRRYAKRQITWFKKDKNIKWFYLGKYSNFGELFIDVFDFINEKLR</sequence>
<dbReference type="Pfam" id="PF01715">
    <property type="entry name" value="IPPT"/>
    <property type="match status" value="1"/>
</dbReference>
<evidence type="ECO:0000256" key="9">
    <source>
        <dbReference type="ARBA" id="ARBA00049563"/>
    </source>
</evidence>
<feature type="binding site" evidence="10">
    <location>
        <begin position="11"/>
        <end position="16"/>
    </location>
    <ligand>
        <name>substrate</name>
    </ligand>
</feature>
<evidence type="ECO:0000256" key="6">
    <source>
        <dbReference type="ARBA" id="ARBA00022741"/>
    </source>
</evidence>
<reference evidence="14" key="1">
    <citation type="journal article" date="2023" name="ISME J.">
        <title>Emergence of putative energy parasites within Clostridia revealed by genome analysis of a novel endosymbiotic clade.</title>
        <authorList>
            <person name="Takahashi K."/>
            <person name="Kuwahara H."/>
            <person name="Horikawa Y."/>
            <person name="Izawa K."/>
            <person name="Kato D."/>
            <person name="Inagaki T."/>
            <person name="Yuki M."/>
            <person name="Ohkuma M."/>
            <person name="Hongoh Y."/>
        </authorList>
    </citation>
    <scope>NUCLEOTIDE SEQUENCE</scope>
    <source>
        <strain evidence="14">RsTa-C01</strain>
    </source>
</reference>
<dbReference type="GO" id="GO:0006400">
    <property type="term" value="P:tRNA modification"/>
    <property type="evidence" value="ECO:0007669"/>
    <property type="project" value="TreeGrafter"/>
</dbReference>
<evidence type="ECO:0000256" key="2">
    <source>
        <dbReference type="ARBA" id="ARBA00003213"/>
    </source>
</evidence>
<dbReference type="EMBL" id="AP027925">
    <property type="protein sequence ID" value="BED92634.1"/>
    <property type="molecule type" value="Genomic_DNA"/>
</dbReference>
<keyword evidence="4 10" id="KW-0808">Transferase</keyword>
<dbReference type="GO" id="GO:0005524">
    <property type="term" value="F:ATP binding"/>
    <property type="evidence" value="ECO:0007669"/>
    <property type="project" value="UniProtKB-UniRule"/>
</dbReference>
<dbReference type="SUPFAM" id="SSF52540">
    <property type="entry name" value="P-loop containing nucleoside triphosphate hydrolases"/>
    <property type="match status" value="1"/>
</dbReference>
<dbReference type="InterPro" id="IPR039657">
    <property type="entry name" value="Dimethylallyltransferase"/>
</dbReference>
<keyword evidence="8 10" id="KW-0460">Magnesium</keyword>
<evidence type="ECO:0000256" key="12">
    <source>
        <dbReference type="RuleBase" id="RU003784"/>
    </source>
</evidence>
<keyword evidence="7 10" id="KW-0067">ATP-binding</keyword>
<feature type="region of interest" description="Interaction with substrate tRNA" evidence="10">
    <location>
        <begin position="34"/>
        <end position="37"/>
    </location>
</feature>
<evidence type="ECO:0000256" key="11">
    <source>
        <dbReference type="RuleBase" id="RU003783"/>
    </source>
</evidence>
<evidence type="ECO:0000256" key="5">
    <source>
        <dbReference type="ARBA" id="ARBA00022694"/>
    </source>
</evidence>
<evidence type="ECO:0000256" key="10">
    <source>
        <dbReference type="HAMAP-Rule" id="MF_00185"/>
    </source>
</evidence>
<dbReference type="AlphaFoldDB" id="A0AA48I5U3"/>